<organism evidence="2 3">
    <name type="scientific">Acorus gramineus</name>
    <name type="common">Dwarf sweet flag</name>
    <dbReference type="NCBI Taxonomy" id="55184"/>
    <lineage>
        <taxon>Eukaryota</taxon>
        <taxon>Viridiplantae</taxon>
        <taxon>Streptophyta</taxon>
        <taxon>Embryophyta</taxon>
        <taxon>Tracheophyta</taxon>
        <taxon>Spermatophyta</taxon>
        <taxon>Magnoliopsida</taxon>
        <taxon>Liliopsida</taxon>
        <taxon>Acoraceae</taxon>
        <taxon>Acorus</taxon>
    </lineage>
</organism>
<gene>
    <name evidence="2" type="ORF">QJS04_geneDACA008351</name>
</gene>
<feature type="transmembrane region" description="Helical" evidence="1">
    <location>
        <begin position="55"/>
        <end position="75"/>
    </location>
</feature>
<evidence type="ECO:0000256" key="1">
    <source>
        <dbReference type="SAM" id="Phobius"/>
    </source>
</evidence>
<dbReference type="Proteomes" id="UP001179952">
    <property type="component" value="Unassembled WGS sequence"/>
</dbReference>
<comment type="caution">
    <text evidence="2">The sequence shown here is derived from an EMBL/GenBank/DDBJ whole genome shotgun (WGS) entry which is preliminary data.</text>
</comment>
<protein>
    <submittedName>
        <fullName evidence="2">Uncharacterized protein</fullName>
    </submittedName>
</protein>
<name>A0AAV9B0E5_ACOGR</name>
<evidence type="ECO:0000313" key="3">
    <source>
        <dbReference type="Proteomes" id="UP001179952"/>
    </source>
</evidence>
<keyword evidence="3" id="KW-1185">Reference proteome</keyword>
<evidence type="ECO:0000313" key="2">
    <source>
        <dbReference type="EMBL" id="KAK1269913.1"/>
    </source>
</evidence>
<dbReference type="EMBL" id="JAUJYN010000006">
    <property type="protein sequence ID" value="KAK1269913.1"/>
    <property type="molecule type" value="Genomic_DNA"/>
</dbReference>
<proteinExistence type="predicted"/>
<sequence length="82" mass="9692">MRTLIAERRHEEYLEQRKKEKEPLPMALRELRNSYNPIREEGMGLCSSEEELNKLVSMICFIIFFVLHCLFSGIFDALVSLE</sequence>
<keyword evidence="1" id="KW-0812">Transmembrane</keyword>
<keyword evidence="1" id="KW-1133">Transmembrane helix</keyword>
<dbReference type="AlphaFoldDB" id="A0AAV9B0E5"/>
<accession>A0AAV9B0E5</accession>
<reference evidence="2" key="2">
    <citation type="submission" date="2023-06" db="EMBL/GenBank/DDBJ databases">
        <authorList>
            <person name="Ma L."/>
            <person name="Liu K.-W."/>
            <person name="Li Z."/>
            <person name="Hsiao Y.-Y."/>
            <person name="Qi Y."/>
            <person name="Fu T."/>
            <person name="Tang G."/>
            <person name="Zhang D."/>
            <person name="Sun W.-H."/>
            <person name="Liu D.-K."/>
            <person name="Li Y."/>
            <person name="Chen G.-Z."/>
            <person name="Liu X.-D."/>
            <person name="Liao X.-Y."/>
            <person name="Jiang Y.-T."/>
            <person name="Yu X."/>
            <person name="Hao Y."/>
            <person name="Huang J."/>
            <person name="Zhao X.-W."/>
            <person name="Ke S."/>
            <person name="Chen Y.-Y."/>
            <person name="Wu W.-L."/>
            <person name="Hsu J.-L."/>
            <person name="Lin Y.-F."/>
            <person name="Huang M.-D."/>
            <person name="Li C.-Y."/>
            <person name="Huang L."/>
            <person name="Wang Z.-W."/>
            <person name="Zhao X."/>
            <person name="Zhong W.-Y."/>
            <person name="Peng D.-H."/>
            <person name="Ahmad S."/>
            <person name="Lan S."/>
            <person name="Zhang J.-S."/>
            <person name="Tsai W.-C."/>
            <person name="Van De Peer Y."/>
            <person name="Liu Z.-J."/>
        </authorList>
    </citation>
    <scope>NUCLEOTIDE SEQUENCE</scope>
    <source>
        <strain evidence="2">SCP</strain>
        <tissue evidence="2">Leaves</tissue>
    </source>
</reference>
<reference evidence="2" key="1">
    <citation type="journal article" date="2023" name="Nat. Commun.">
        <title>Diploid and tetraploid genomes of Acorus and the evolution of monocots.</title>
        <authorList>
            <person name="Ma L."/>
            <person name="Liu K.W."/>
            <person name="Li Z."/>
            <person name="Hsiao Y.Y."/>
            <person name="Qi Y."/>
            <person name="Fu T."/>
            <person name="Tang G.D."/>
            <person name="Zhang D."/>
            <person name="Sun W.H."/>
            <person name="Liu D.K."/>
            <person name="Li Y."/>
            <person name="Chen G.Z."/>
            <person name="Liu X.D."/>
            <person name="Liao X.Y."/>
            <person name="Jiang Y.T."/>
            <person name="Yu X."/>
            <person name="Hao Y."/>
            <person name="Huang J."/>
            <person name="Zhao X.W."/>
            <person name="Ke S."/>
            <person name="Chen Y.Y."/>
            <person name="Wu W.L."/>
            <person name="Hsu J.L."/>
            <person name="Lin Y.F."/>
            <person name="Huang M.D."/>
            <person name="Li C.Y."/>
            <person name="Huang L."/>
            <person name="Wang Z.W."/>
            <person name="Zhao X."/>
            <person name="Zhong W.Y."/>
            <person name="Peng D.H."/>
            <person name="Ahmad S."/>
            <person name="Lan S."/>
            <person name="Zhang J.S."/>
            <person name="Tsai W.C."/>
            <person name="Van de Peer Y."/>
            <person name="Liu Z.J."/>
        </authorList>
    </citation>
    <scope>NUCLEOTIDE SEQUENCE</scope>
    <source>
        <strain evidence="2">SCP</strain>
    </source>
</reference>
<keyword evidence="1" id="KW-0472">Membrane</keyword>